<proteinExistence type="predicted"/>
<evidence type="ECO:0000313" key="7">
    <source>
        <dbReference type="EMBL" id="UVI39933.1"/>
    </source>
</evidence>
<evidence type="ECO:0000256" key="1">
    <source>
        <dbReference type="ARBA" id="ARBA00004236"/>
    </source>
</evidence>
<sequence>MIAATQSPPASPTSAALRTIPHARLAFARPETEPPRLGAVLKSEPFVGRIVDFACHDLSRGRSDYAVAIPARNEARLLPRCLESMGQAIKATAASGTLVLVVNDTSDKTAELALSWLGANDVPGIVVNVTFDPAIRNAPHARRLALDLAAQFAPGGLLLTSDADSYVAPDWIERASGFLEAGFDLVCDEVRLDQSEAASLPADVERVGELERAYFAACIDLWRLWTGSPDDLIDMRASGAGMAIRASAYAAIGGLPLPRCGEDRALRVLMRERGFRTITSPGCGTRTSARLDARAVGGCGETLRRRALETDPVCDSALVPVARLKAIAEGEGSVQDLHAGPGPMRASELQRQLDIAKALLAEVGLRS</sequence>
<keyword evidence="4 7" id="KW-0808">Transferase</keyword>
<evidence type="ECO:0000313" key="8">
    <source>
        <dbReference type="Proteomes" id="UP001065265"/>
    </source>
</evidence>
<keyword evidence="5" id="KW-0472">Membrane</keyword>
<dbReference type="InterPro" id="IPR001173">
    <property type="entry name" value="Glyco_trans_2-like"/>
</dbReference>
<protein>
    <submittedName>
        <fullName evidence="7">Glycosyltransferase</fullName>
        <ecNumber evidence="7">2.4.-.-</ecNumber>
    </submittedName>
</protein>
<organism evidence="7 8">
    <name type="scientific">Qipengyuania spongiae</name>
    <dbReference type="NCBI Taxonomy" id="2909673"/>
    <lineage>
        <taxon>Bacteria</taxon>
        <taxon>Pseudomonadati</taxon>
        <taxon>Pseudomonadota</taxon>
        <taxon>Alphaproteobacteria</taxon>
        <taxon>Sphingomonadales</taxon>
        <taxon>Erythrobacteraceae</taxon>
        <taxon>Qipengyuania</taxon>
    </lineage>
</organism>
<comment type="subcellular location">
    <subcellularLocation>
        <location evidence="1">Cell membrane</location>
    </subcellularLocation>
</comment>
<dbReference type="EC" id="2.4.-.-" evidence="7"/>
<dbReference type="PANTHER" id="PTHR43646">
    <property type="entry name" value="GLYCOSYLTRANSFERASE"/>
    <property type="match status" value="1"/>
</dbReference>
<name>A0ABY5T3M5_9SPHN</name>
<dbReference type="SUPFAM" id="SSF53448">
    <property type="entry name" value="Nucleotide-diphospho-sugar transferases"/>
    <property type="match status" value="1"/>
</dbReference>
<keyword evidence="2" id="KW-1003">Cell membrane</keyword>
<evidence type="ECO:0000256" key="5">
    <source>
        <dbReference type="ARBA" id="ARBA00023136"/>
    </source>
</evidence>
<dbReference type="GO" id="GO:0016757">
    <property type="term" value="F:glycosyltransferase activity"/>
    <property type="evidence" value="ECO:0007669"/>
    <property type="project" value="UniProtKB-KW"/>
</dbReference>
<gene>
    <name evidence="7" type="ORF">L1F33_02945</name>
</gene>
<dbReference type="InterPro" id="IPR029044">
    <property type="entry name" value="Nucleotide-diphossugar_trans"/>
</dbReference>
<evidence type="ECO:0000256" key="3">
    <source>
        <dbReference type="ARBA" id="ARBA00022676"/>
    </source>
</evidence>
<dbReference type="Proteomes" id="UP001065265">
    <property type="component" value="Chromosome"/>
</dbReference>
<dbReference type="PANTHER" id="PTHR43646:SF2">
    <property type="entry name" value="GLYCOSYLTRANSFERASE 2-LIKE DOMAIN-CONTAINING PROTEIN"/>
    <property type="match status" value="1"/>
</dbReference>
<accession>A0ABY5T3M5</accession>
<evidence type="ECO:0000259" key="6">
    <source>
        <dbReference type="Pfam" id="PF00535"/>
    </source>
</evidence>
<dbReference type="Gene3D" id="3.90.550.10">
    <property type="entry name" value="Spore Coat Polysaccharide Biosynthesis Protein SpsA, Chain A"/>
    <property type="match status" value="1"/>
</dbReference>
<dbReference type="EMBL" id="CP092471">
    <property type="protein sequence ID" value="UVI39933.1"/>
    <property type="molecule type" value="Genomic_DNA"/>
</dbReference>
<dbReference type="Pfam" id="PF00535">
    <property type="entry name" value="Glycos_transf_2"/>
    <property type="match status" value="1"/>
</dbReference>
<feature type="domain" description="Glycosyltransferase 2-like" evidence="6">
    <location>
        <begin position="67"/>
        <end position="196"/>
    </location>
</feature>
<keyword evidence="8" id="KW-1185">Reference proteome</keyword>
<dbReference type="RefSeq" id="WP_265559755.1">
    <property type="nucleotide sequence ID" value="NZ_CP092471.1"/>
</dbReference>
<evidence type="ECO:0000256" key="2">
    <source>
        <dbReference type="ARBA" id="ARBA00022475"/>
    </source>
</evidence>
<evidence type="ECO:0000256" key="4">
    <source>
        <dbReference type="ARBA" id="ARBA00022679"/>
    </source>
</evidence>
<reference evidence="7" key="1">
    <citation type="submission" date="2022-02" db="EMBL/GenBank/DDBJ databases">
        <title>Qipengyuania spongiae sp. nov., isolated from marine sponge.</title>
        <authorList>
            <person name="Li Z."/>
            <person name="Zhang M."/>
        </authorList>
    </citation>
    <scope>NUCLEOTIDE SEQUENCE</scope>
    <source>
        <strain evidence="7">PHS-Z21</strain>
    </source>
</reference>
<keyword evidence="3 7" id="KW-0328">Glycosyltransferase</keyword>